<keyword evidence="6" id="KW-0175">Coiled coil</keyword>
<dbReference type="GO" id="GO:0008380">
    <property type="term" value="P:RNA splicing"/>
    <property type="evidence" value="ECO:0007669"/>
    <property type="project" value="UniProtKB-KW"/>
</dbReference>
<organism evidence="11 12">
    <name type="scientific">Triticum turgidum subsp. durum</name>
    <name type="common">Durum wheat</name>
    <name type="synonym">Triticum durum</name>
    <dbReference type="NCBI Taxonomy" id="4567"/>
    <lineage>
        <taxon>Eukaryota</taxon>
        <taxon>Viridiplantae</taxon>
        <taxon>Streptophyta</taxon>
        <taxon>Embryophyta</taxon>
        <taxon>Tracheophyta</taxon>
        <taxon>Spermatophyta</taxon>
        <taxon>Magnoliopsida</taxon>
        <taxon>Liliopsida</taxon>
        <taxon>Poales</taxon>
        <taxon>Poaceae</taxon>
        <taxon>BOP clade</taxon>
        <taxon>Pooideae</taxon>
        <taxon>Triticodae</taxon>
        <taxon>Triticeae</taxon>
        <taxon>Triticinae</taxon>
        <taxon>Triticum</taxon>
    </lineage>
</organism>
<keyword evidence="5" id="KW-0539">Nucleus</keyword>
<dbReference type="InterPro" id="IPR013103">
    <property type="entry name" value="RVT_2"/>
</dbReference>
<dbReference type="Proteomes" id="UP000324705">
    <property type="component" value="Chromosome 4A"/>
</dbReference>
<dbReference type="PANTHER" id="PTHR12412">
    <property type="entry name" value="CAP BINDING PROTEIN"/>
    <property type="match status" value="1"/>
</dbReference>
<evidence type="ECO:0008006" key="13">
    <source>
        <dbReference type="Google" id="ProtNLM"/>
    </source>
</evidence>
<comment type="similarity">
    <text evidence="2">Belongs to the NCBP1 family.</text>
</comment>
<evidence type="ECO:0000256" key="2">
    <source>
        <dbReference type="ARBA" id="ARBA00007413"/>
    </source>
</evidence>
<dbReference type="GO" id="GO:0005846">
    <property type="term" value="C:nuclear cap binding complex"/>
    <property type="evidence" value="ECO:0007669"/>
    <property type="project" value="InterPro"/>
</dbReference>
<dbReference type="FunFam" id="1.25.40.180:FF:000029">
    <property type="entry name" value="Nuclear cap-binding protein"/>
    <property type="match status" value="1"/>
</dbReference>
<dbReference type="InterPro" id="IPR015172">
    <property type="entry name" value="MIF4G-like_typ-1"/>
</dbReference>
<dbReference type="InterPro" id="IPR003890">
    <property type="entry name" value="MIF4G-like_typ-3"/>
</dbReference>
<evidence type="ECO:0000259" key="7">
    <source>
        <dbReference type="Pfam" id="PF02854"/>
    </source>
</evidence>
<proteinExistence type="inferred from homology"/>
<dbReference type="GO" id="GO:0003729">
    <property type="term" value="F:mRNA binding"/>
    <property type="evidence" value="ECO:0007669"/>
    <property type="project" value="TreeGrafter"/>
</dbReference>
<dbReference type="GO" id="GO:0005634">
    <property type="term" value="C:nucleus"/>
    <property type="evidence" value="ECO:0007669"/>
    <property type="project" value="UniProtKB-SubCell"/>
</dbReference>
<dbReference type="SUPFAM" id="SSF48371">
    <property type="entry name" value="ARM repeat"/>
    <property type="match status" value="4"/>
</dbReference>
<keyword evidence="3" id="KW-0507">mRNA processing</keyword>
<dbReference type="GO" id="GO:0000184">
    <property type="term" value="P:nuclear-transcribed mRNA catabolic process, nonsense-mediated decay"/>
    <property type="evidence" value="ECO:0007669"/>
    <property type="project" value="TreeGrafter"/>
</dbReference>
<evidence type="ECO:0000313" key="12">
    <source>
        <dbReference type="Proteomes" id="UP000324705"/>
    </source>
</evidence>
<keyword evidence="4" id="KW-0508">mRNA splicing</keyword>
<dbReference type="InterPro" id="IPR027159">
    <property type="entry name" value="CBP80"/>
</dbReference>
<comment type="subcellular location">
    <subcellularLocation>
        <location evidence="1">Nucleus</location>
    </subcellularLocation>
</comment>
<evidence type="ECO:0000256" key="1">
    <source>
        <dbReference type="ARBA" id="ARBA00004123"/>
    </source>
</evidence>
<feature type="domain" description="MIF4G-like type 2" evidence="10">
    <location>
        <begin position="692"/>
        <end position="1029"/>
    </location>
</feature>
<dbReference type="Pfam" id="PF09088">
    <property type="entry name" value="MIF4G_like"/>
    <property type="match status" value="1"/>
</dbReference>
<accession>A0A9R0VYN8</accession>
<dbReference type="Pfam" id="PF02854">
    <property type="entry name" value="MIF4G"/>
    <property type="match status" value="1"/>
</dbReference>
<reference evidence="11 12" key="1">
    <citation type="submission" date="2017-09" db="EMBL/GenBank/DDBJ databases">
        <authorList>
            <consortium name="International Durum Wheat Genome Sequencing Consortium (IDWGSC)"/>
            <person name="Milanesi L."/>
        </authorList>
    </citation>
    <scope>NUCLEOTIDE SEQUENCE [LARGE SCALE GENOMIC DNA]</scope>
    <source>
        <strain evidence="12">cv. Svevo</strain>
    </source>
</reference>
<evidence type="ECO:0000256" key="4">
    <source>
        <dbReference type="ARBA" id="ARBA00023187"/>
    </source>
</evidence>
<name>A0A9R0VYN8_TRITD</name>
<evidence type="ECO:0000259" key="10">
    <source>
        <dbReference type="Pfam" id="PF09090"/>
    </source>
</evidence>
<feature type="domain" description="MIF4G-like type 1" evidence="9">
    <location>
        <begin position="542"/>
        <end position="667"/>
    </location>
</feature>
<evidence type="ECO:0000256" key="6">
    <source>
        <dbReference type="SAM" id="Coils"/>
    </source>
</evidence>
<feature type="domain" description="MIF4G" evidence="7">
    <location>
        <begin position="313"/>
        <end position="422"/>
    </location>
</feature>
<dbReference type="PANTHER" id="PTHR12412:SF2">
    <property type="entry name" value="NUCLEAR CAP-BINDING PROTEIN SUBUNIT 1"/>
    <property type="match status" value="1"/>
</dbReference>
<evidence type="ECO:0000256" key="5">
    <source>
        <dbReference type="ARBA" id="ARBA00023242"/>
    </source>
</evidence>
<dbReference type="OMA" id="CAAEGLM"/>
<keyword evidence="12" id="KW-1185">Reference proteome</keyword>
<dbReference type="GO" id="GO:0006397">
    <property type="term" value="P:mRNA processing"/>
    <property type="evidence" value="ECO:0007669"/>
    <property type="project" value="UniProtKB-KW"/>
</dbReference>
<evidence type="ECO:0000256" key="3">
    <source>
        <dbReference type="ARBA" id="ARBA00022664"/>
    </source>
</evidence>
<evidence type="ECO:0000259" key="9">
    <source>
        <dbReference type="Pfam" id="PF09088"/>
    </source>
</evidence>
<dbReference type="InterPro" id="IPR016024">
    <property type="entry name" value="ARM-type_fold"/>
</dbReference>
<gene>
    <name evidence="11" type="ORF">TRITD_4Av1G074820</name>
</gene>
<dbReference type="GO" id="GO:0000339">
    <property type="term" value="F:RNA cap binding"/>
    <property type="evidence" value="ECO:0007669"/>
    <property type="project" value="InterPro"/>
</dbReference>
<sequence length="1064" mass="120498">MSAGWRTLLLRIGDRCPEYGGTADHKEHIFLLQCAEQLPHKIPFFGVLIGLINLENEDFAKGVVDATQANLQDALHTENRDRIRILLRFLCGLLGMAGTDTWDLVSLPPCVCPITSCAHDLALFVHLSARGRTLPLYVDDMIIIGDDPEYIAFVKARLSEQFLISDLGPLSYFLVIEVSSTSDAFFTSQEKYTQDFIACAALTDYRIVETPMDLNVHLRATDSDPLSDPTRYRHLVGSLVYLAITCPDIFYPVHILGQFVSALTLEFDVSITTPTLLLSDSTSAISIARDLVKHELTKHIGVDASFVRAGLQDLMCSKVISPNSIIETYETLLSSAATILDEDAGNASWQPRADFYVYCILASLPWGGSELFEQVPDELERVLVGIQSYISIRRHFDDIAFSVFETDEGNSPNKKDFMEDLWEHMQLLSRNGWKVKSVPKPYLSFEAQLVVGKSHRFHPVSCPPPTFTMSSSEILKGQEKHEANLKYPQRLRRLHIFPTNKAENMQPVDRFVVEEYILDVLLFFNGCRKECAFYLVSLPVSFRYEYLMAETIFSQLLLLPNPPFRPIYYTLVIIDLCKALPAAFPSVVVAAVHALFDRISNMDTECRTRLILWFSHHLSNFQFIWPWQEWANVKGLPKWAPQRVFVQEVLEREIRLSYFEKIKQSIEDAAELEGLLPPKAGPNFRYHTDESKESTEGHRLSKELVSMVRGRKTTRDIILWVEEQIVPANGAKFAVDVVSQTLLDIGSKSFTHLITVLERYGQIISKLCPDEEMQLLLMDEVSAYWKNSTQMTAIAIDRMMGYRLISNLAIVKWVFSPANVDQFHVSDRPWEILRNTVSKTYNRISDLRKEIQTLRKSIQVAKEASAKAIKELEEAKSILEIVEGQPVPSERPGRLRRLQGFADKAKEEEVTIEESLEAKQALLALGLEEGKELLRLLFKSFLDVLTERLPPVSADGDVPNLRAGDPNVTFPASDPEAATMEIDNENGADNNSQVNRENTEAGYTIGELEQWCLCTLGYLKSFSRQYATEIWSHIGMLDDEVFVGSIHPLIRKAAFSGLCRQMNQ</sequence>
<evidence type="ECO:0000313" key="11">
    <source>
        <dbReference type="EMBL" id="VAH90801.1"/>
    </source>
</evidence>
<dbReference type="GO" id="GO:0006406">
    <property type="term" value="P:mRNA export from nucleus"/>
    <property type="evidence" value="ECO:0007669"/>
    <property type="project" value="InterPro"/>
</dbReference>
<dbReference type="Pfam" id="PF09090">
    <property type="entry name" value="MIF4G_like_2"/>
    <property type="match status" value="1"/>
</dbReference>
<dbReference type="AlphaFoldDB" id="A0A9R0VYN8"/>
<dbReference type="Gramene" id="TRITD4Av1G074820.4">
    <property type="protein sequence ID" value="TRITD4Av1G074820.4"/>
    <property type="gene ID" value="TRITD4Av1G074820"/>
</dbReference>
<dbReference type="Pfam" id="PF07727">
    <property type="entry name" value="RVT_2"/>
    <property type="match status" value="1"/>
</dbReference>
<evidence type="ECO:0000259" key="8">
    <source>
        <dbReference type="Pfam" id="PF07727"/>
    </source>
</evidence>
<feature type="domain" description="Reverse transcriptase Ty1/copia-type" evidence="8">
    <location>
        <begin position="123"/>
        <end position="212"/>
    </location>
</feature>
<dbReference type="EMBL" id="LT934117">
    <property type="protein sequence ID" value="VAH90801.1"/>
    <property type="molecule type" value="Genomic_DNA"/>
</dbReference>
<feature type="coiled-coil region" evidence="6">
    <location>
        <begin position="837"/>
        <end position="878"/>
    </location>
</feature>
<protein>
    <recommendedName>
        <fullName evidence="13">MIF4G domain-containing protein</fullName>
    </recommendedName>
</protein>
<dbReference type="Gene3D" id="1.25.40.180">
    <property type="match status" value="4"/>
</dbReference>
<dbReference type="InterPro" id="IPR015174">
    <property type="entry name" value="MIF4G-like_typ-2"/>
</dbReference>